<dbReference type="Proteomes" id="UP000294567">
    <property type="component" value="Unassembled WGS sequence"/>
</dbReference>
<evidence type="ECO:0000313" key="4">
    <source>
        <dbReference type="Proteomes" id="UP000294567"/>
    </source>
</evidence>
<gene>
    <name evidence="3" type="ORF">EDD65_10866</name>
</gene>
<dbReference type="RefSeq" id="WP_158280019.1">
    <property type="nucleotide sequence ID" value="NZ_CP068564.1"/>
</dbReference>
<protein>
    <submittedName>
        <fullName evidence="3">Competence protein ComFC</fullName>
    </submittedName>
</protein>
<dbReference type="InterPro" id="IPR029057">
    <property type="entry name" value="PRTase-like"/>
</dbReference>
<comment type="similarity">
    <text evidence="1">Belongs to the ComF/GntX family.</text>
</comment>
<dbReference type="Pfam" id="PF00156">
    <property type="entry name" value="Pribosyltran"/>
    <property type="match status" value="1"/>
</dbReference>
<dbReference type="InterPro" id="IPR000836">
    <property type="entry name" value="PRTase_dom"/>
</dbReference>
<feature type="domain" description="Phosphoribosyltransferase" evidence="2">
    <location>
        <begin position="172"/>
        <end position="214"/>
    </location>
</feature>
<accession>A0A4R3KUN4</accession>
<dbReference type="InterPro" id="IPR051910">
    <property type="entry name" value="ComF/GntX_DNA_util-trans"/>
</dbReference>
<dbReference type="PANTHER" id="PTHR47505">
    <property type="entry name" value="DNA UTILIZATION PROTEIN YHGH"/>
    <property type="match status" value="1"/>
</dbReference>
<dbReference type="OrthoDB" id="9779910at2"/>
<evidence type="ECO:0000259" key="2">
    <source>
        <dbReference type="Pfam" id="PF00156"/>
    </source>
</evidence>
<proteinExistence type="inferred from homology"/>
<keyword evidence="4" id="KW-1185">Reference proteome</keyword>
<dbReference type="PANTHER" id="PTHR47505:SF1">
    <property type="entry name" value="DNA UTILIZATION PROTEIN YHGH"/>
    <property type="match status" value="1"/>
</dbReference>
<comment type="caution">
    <text evidence="3">The sequence shown here is derived from an EMBL/GenBank/DDBJ whole genome shotgun (WGS) entry which is preliminary data.</text>
</comment>
<organism evidence="3 4">
    <name type="scientific">Keratinibaculum paraultunense</name>
    <dbReference type="NCBI Taxonomy" id="1278232"/>
    <lineage>
        <taxon>Bacteria</taxon>
        <taxon>Bacillati</taxon>
        <taxon>Bacillota</taxon>
        <taxon>Tissierellia</taxon>
        <taxon>Tissierellales</taxon>
        <taxon>Tepidimicrobiaceae</taxon>
        <taxon>Keratinibaculum</taxon>
    </lineage>
</organism>
<dbReference type="EMBL" id="SMAE01000008">
    <property type="protein sequence ID" value="TCS88533.1"/>
    <property type="molecule type" value="Genomic_DNA"/>
</dbReference>
<dbReference type="AlphaFoldDB" id="A0A4R3KUN4"/>
<sequence>MGLFKTIGNLLFVPEDICLFCRENPWDNIKYICRDCEQLIKFTHKEVVLNLNNIDATYYSMLYTRFIKGKIYSFKFQGNSYLFKPFGEILAKTIEINELHKFVDFITFVPIHKRKEAKIGYNHSELLAKYISIKFNIPLLNKHLIKSKWTIDQNKLDKLKRKNNLKDVFNTMNNEDFKGKDILLVDDIITTGATMEECGKVLLEGGAKSIIGLALISSIKI</sequence>
<evidence type="ECO:0000256" key="1">
    <source>
        <dbReference type="ARBA" id="ARBA00008007"/>
    </source>
</evidence>
<reference evidence="3 4" key="1">
    <citation type="submission" date="2019-03" db="EMBL/GenBank/DDBJ databases">
        <title>Genomic Encyclopedia of Type Strains, Phase IV (KMG-IV): sequencing the most valuable type-strain genomes for metagenomic binning, comparative biology and taxonomic classification.</title>
        <authorList>
            <person name="Goeker M."/>
        </authorList>
    </citation>
    <scope>NUCLEOTIDE SEQUENCE [LARGE SCALE GENOMIC DNA]</scope>
    <source>
        <strain evidence="3 4">DSM 26752</strain>
    </source>
</reference>
<dbReference type="CDD" id="cd06223">
    <property type="entry name" value="PRTases_typeI"/>
    <property type="match status" value="1"/>
</dbReference>
<dbReference type="Gene3D" id="3.40.50.2020">
    <property type="match status" value="1"/>
</dbReference>
<dbReference type="SUPFAM" id="SSF53271">
    <property type="entry name" value="PRTase-like"/>
    <property type="match status" value="1"/>
</dbReference>
<evidence type="ECO:0000313" key="3">
    <source>
        <dbReference type="EMBL" id="TCS88533.1"/>
    </source>
</evidence>
<name>A0A4R3KUN4_9FIRM</name>